<dbReference type="GeneID" id="17319800"/>
<feature type="compositionally biased region" description="Low complexity" evidence="4">
    <location>
        <begin position="60"/>
        <end position="75"/>
    </location>
</feature>
<evidence type="ECO:0000256" key="3">
    <source>
        <dbReference type="ARBA" id="ARBA00023242"/>
    </source>
</evidence>
<organism evidence="7 8">
    <name type="scientific">Chondrus crispus</name>
    <name type="common">Carrageen Irish moss</name>
    <name type="synonym">Polymorpha crispa</name>
    <dbReference type="NCBI Taxonomy" id="2769"/>
    <lineage>
        <taxon>Eukaryota</taxon>
        <taxon>Rhodophyta</taxon>
        <taxon>Florideophyceae</taxon>
        <taxon>Rhodymeniophycidae</taxon>
        <taxon>Gigartinales</taxon>
        <taxon>Gigartinaceae</taxon>
        <taxon>Chondrus</taxon>
    </lineage>
</organism>
<dbReference type="Gramene" id="CDF32420">
    <property type="protein sequence ID" value="CDF32420"/>
    <property type="gene ID" value="CHC_T00008098001"/>
</dbReference>
<dbReference type="InterPro" id="IPR017930">
    <property type="entry name" value="Myb_dom"/>
</dbReference>
<dbReference type="InterPro" id="IPR009057">
    <property type="entry name" value="Homeodomain-like_sf"/>
</dbReference>
<dbReference type="InterPro" id="IPR001005">
    <property type="entry name" value="SANT/Myb"/>
</dbReference>
<feature type="compositionally biased region" description="Polar residues" evidence="4">
    <location>
        <begin position="174"/>
        <end position="187"/>
    </location>
</feature>
<feature type="domain" description="HTH myb-type" evidence="6">
    <location>
        <begin position="227"/>
        <end position="274"/>
    </location>
</feature>
<name>R7Q4N1_CHOCR</name>
<feature type="domain" description="Myb-like" evidence="5">
    <location>
        <begin position="227"/>
        <end position="270"/>
    </location>
</feature>
<feature type="compositionally biased region" description="Polar residues" evidence="4">
    <location>
        <begin position="50"/>
        <end position="59"/>
    </location>
</feature>
<keyword evidence="1" id="KW-0805">Transcription regulation</keyword>
<protein>
    <submittedName>
        <fullName evidence="7">Uncharacterized protein</fullName>
    </submittedName>
</protein>
<dbReference type="SUPFAM" id="SSF46689">
    <property type="entry name" value="Homeodomain-like"/>
    <property type="match status" value="1"/>
</dbReference>
<accession>R7Q4N1</accession>
<evidence type="ECO:0000256" key="1">
    <source>
        <dbReference type="ARBA" id="ARBA00023015"/>
    </source>
</evidence>
<dbReference type="Proteomes" id="UP000012073">
    <property type="component" value="Unassembled WGS sequence"/>
</dbReference>
<dbReference type="InterPro" id="IPR006447">
    <property type="entry name" value="Myb_dom_plants"/>
</dbReference>
<feature type="region of interest" description="Disordered" evidence="4">
    <location>
        <begin position="39"/>
        <end position="83"/>
    </location>
</feature>
<feature type="region of interest" description="Disordered" evidence="4">
    <location>
        <begin position="174"/>
        <end position="193"/>
    </location>
</feature>
<dbReference type="PANTHER" id="PTHR12802">
    <property type="entry name" value="SWI/SNF COMPLEX-RELATED"/>
    <property type="match status" value="1"/>
</dbReference>
<dbReference type="CDD" id="cd00167">
    <property type="entry name" value="SANT"/>
    <property type="match status" value="1"/>
</dbReference>
<dbReference type="Gene3D" id="1.10.10.60">
    <property type="entry name" value="Homeodomain-like"/>
    <property type="match status" value="1"/>
</dbReference>
<sequence>MTRRASAAAAAAAAVSAVAADLTRITAPAIPLPVMPHTSALSESHRSPSPMDSVTSPTTSEVSGDASDLSSSTSSVDDHRSASCPQIKAHISTATNSCHSTVRSEYQKEQPSMEPALIVAQTSASSMHVEAVTPELSRPTRPDSGFEKQMSQFLSAPLHTCNSKSPFSTAEASRCASNTAKSKNRNVAAQKRRTPGLPVVKTAYTKKERHSIVAKCTEPRPGQTRYWTEEEHERFLEAVAEYGEKAYVAISNYVETRTPKQVRTHAQKFQMKMARLAKQSIEAGEPIQMPAGMNPVVQVPTADGKSTLVPLAADGQANHVLAKLGNVMSGHVPVMMAPPPRRGEGKKRTGRKCGNGSKKEKKAGVSRDALVKMSSCVSEEMSDENASGQTDPYMEYIGGASDPKVEMELEHSFAAKLQTLNGGGHVVEGGREGEFLMSDEGSNDSRRVDKDDDDLEDLDKLDDGEFALAAFTNTEDNWLLPDVLA</sequence>
<dbReference type="PROSITE" id="PS51294">
    <property type="entry name" value="HTH_MYB"/>
    <property type="match status" value="1"/>
</dbReference>
<keyword evidence="2" id="KW-0804">Transcription</keyword>
<evidence type="ECO:0000313" key="8">
    <source>
        <dbReference type="Proteomes" id="UP000012073"/>
    </source>
</evidence>
<evidence type="ECO:0000259" key="5">
    <source>
        <dbReference type="PROSITE" id="PS50090"/>
    </source>
</evidence>
<dbReference type="PROSITE" id="PS50090">
    <property type="entry name" value="MYB_LIKE"/>
    <property type="match status" value="1"/>
</dbReference>
<dbReference type="OrthoDB" id="118550at2759"/>
<dbReference type="STRING" id="2769.R7Q4N1"/>
<dbReference type="KEGG" id="ccp:CHC_T00008098001"/>
<dbReference type="NCBIfam" id="TIGR01557">
    <property type="entry name" value="myb_SHAQKYF"/>
    <property type="match status" value="1"/>
</dbReference>
<dbReference type="GO" id="GO:0003677">
    <property type="term" value="F:DNA binding"/>
    <property type="evidence" value="ECO:0007669"/>
    <property type="project" value="InterPro"/>
</dbReference>
<proteinExistence type="predicted"/>
<dbReference type="Pfam" id="PF00249">
    <property type="entry name" value="Myb_DNA-binding"/>
    <property type="match status" value="1"/>
</dbReference>
<evidence type="ECO:0000259" key="6">
    <source>
        <dbReference type="PROSITE" id="PS51294"/>
    </source>
</evidence>
<keyword evidence="8" id="KW-1185">Reference proteome</keyword>
<dbReference type="EMBL" id="HG001495">
    <property type="protein sequence ID" value="CDF32420.1"/>
    <property type="molecule type" value="Genomic_DNA"/>
</dbReference>
<evidence type="ECO:0000256" key="2">
    <source>
        <dbReference type="ARBA" id="ARBA00023163"/>
    </source>
</evidence>
<evidence type="ECO:0000256" key="4">
    <source>
        <dbReference type="SAM" id="MobiDB-lite"/>
    </source>
</evidence>
<dbReference type="RefSeq" id="XP_005712085.1">
    <property type="nucleotide sequence ID" value="XM_005712028.1"/>
</dbReference>
<reference evidence="8" key="1">
    <citation type="journal article" date="2013" name="Proc. Natl. Acad. Sci. U.S.A.">
        <title>Genome structure and metabolic features in the red seaweed Chondrus crispus shed light on evolution of the Archaeplastida.</title>
        <authorList>
            <person name="Collen J."/>
            <person name="Porcel B."/>
            <person name="Carre W."/>
            <person name="Ball S.G."/>
            <person name="Chaparro C."/>
            <person name="Tonon T."/>
            <person name="Barbeyron T."/>
            <person name="Michel G."/>
            <person name="Noel B."/>
            <person name="Valentin K."/>
            <person name="Elias M."/>
            <person name="Artiguenave F."/>
            <person name="Arun A."/>
            <person name="Aury J.M."/>
            <person name="Barbosa-Neto J.F."/>
            <person name="Bothwell J.H."/>
            <person name="Bouget F.Y."/>
            <person name="Brillet L."/>
            <person name="Cabello-Hurtado F."/>
            <person name="Capella-Gutierrez S."/>
            <person name="Charrier B."/>
            <person name="Cladiere L."/>
            <person name="Cock J.M."/>
            <person name="Coelho S.M."/>
            <person name="Colleoni C."/>
            <person name="Czjzek M."/>
            <person name="Da Silva C."/>
            <person name="Delage L."/>
            <person name="Denoeud F."/>
            <person name="Deschamps P."/>
            <person name="Dittami S.M."/>
            <person name="Gabaldon T."/>
            <person name="Gachon C.M."/>
            <person name="Groisillier A."/>
            <person name="Herve C."/>
            <person name="Jabbari K."/>
            <person name="Katinka M."/>
            <person name="Kloareg B."/>
            <person name="Kowalczyk N."/>
            <person name="Labadie K."/>
            <person name="Leblanc C."/>
            <person name="Lopez P.J."/>
            <person name="McLachlan D.H."/>
            <person name="Meslet-Cladiere L."/>
            <person name="Moustafa A."/>
            <person name="Nehr Z."/>
            <person name="Nyvall Collen P."/>
            <person name="Panaud O."/>
            <person name="Partensky F."/>
            <person name="Poulain J."/>
            <person name="Rensing S.A."/>
            <person name="Rousvoal S."/>
            <person name="Samson G."/>
            <person name="Symeonidi A."/>
            <person name="Weissenbach J."/>
            <person name="Zambounis A."/>
            <person name="Wincker P."/>
            <person name="Boyen C."/>
        </authorList>
    </citation>
    <scope>NUCLEOTIDE SEQUENCE [LARGE SCALE GENOMIC DNA]</scope>
    <source>
        <strain evidence="8">cv. Stackhouse</strain>
    </source>
</reference>
<feature type="region of interest" description="Disordered" evidence="4">
    <location>
        <begin position="435"/>
        <end position="456"/>
    </location>
</feature>
<dbReference type="SMART" id="SM00717">
    <property type="entry name" value="SANT"/>
    <property type="match status" value="1"/>
</dbReference>
<gene>
    <name evidence="7" type="ORF">CHC_T00008098001</name>
</gene>
<dbReference type="AlphaFoldDB" id="R7Q4N1"/>
<evidence type="ECO:0000313" key="7">
    <source>
        <dbReference type="EMBL" id="CDF32420.1"/>
    </source>
</evidence>
<feature type="region of interest" description="Disordered" evidence="4">
    <location>
        <begin position="336"/>
        <end position="367"/>
    </location>
</feature>
<keyword evidence="3" id="KW-0539">Nucleus</keyword>